<name>A0A1M5R3T9_9BRAD</name>
<feature type="compositionally biased region" description="Basic residues" evidence="1">
    <location>
        <begin position="79"/>
        <end position="94"/>
    </location>
</feature>
<evidence type="ECO:0000313" key="3">
    <source>
        <dbReference type="Proteomes" id="UP000189796"/>
    </source>
</evidence>
<dbReference type="EMBL" id="LT670817">
    <property type="protein sequence ID" value="SHH21054.1"/>
    <property type="molecule type" value="Genomic_DNA"/>
</dbReference>
<sequence>MRPSTDFESGSERRIRRLPFYVIPGEKVPVWLAPDESRGPWRPSLATGQCAQSAPISSSFLTGDAAAKRHASASGPAKTTRRRLAGSLRPHRPRAAPTRAPPSRSASGQRVRVPGRAGTWFERDLGAAHASGLRRLEKRTDADSAGEPVLRTLLGGPRPAPRALVLIECFSYEMPLDYETERHVGTAAVPKCGRVK</sequence>
<organism evidence="2 3">
    <name type="scientific">Bradyrhizobium erythrophlei</name>
    <dbReference type="NCBI Taxonomy" id="1437360"/>
    <lineage>
        <taxon>Bacteria</taxon>
        <taxon>Pseudomonadati</taxon>
        <taxon>Pseudomonadota</taxon>
        <taxon>Alphaproteobacteria</taxon>
        <taxon>Hyphomicrobiales</taxon>
        <taxon>Nitrobacteraceae</taxon>
        <taxon>Bradyrhizobium</taxon>
    </lineage>
</organism>
<evidence type="ECO:0000313" key="2">
    <source>
        <dbReference type="EMBL" id="SHH21054.1"/>
    </source>
</evidence>
<dbReference type="AlphaFoldDB" id="A0A1M5R3T9"/>
<protein>
    <submittedName>
        <fullName evidence="2">Uncharacterized protein</fullName>
    </submittedName>
</protein>
<feature type="region of interest" description="Disordered" evidence="1">
    <location>
        <begin position="65"/>
        <end position="116"/>
    </location>
</feature>
<evidence type="ECO:0000256" key="1">
    <source>
        <dbReference type="SAM" id="MobiDB-lite"/>
    </source>
</evidence>
<feature type="compositionally biased region" description="Low complexity" evidence="1">
    <location>
        <begin position="95"/>
        <end position="107"/>
    </location>
</feature>
<accession>A0A1M5R3T9</accession>
<proteinExistence type="predicted"/>
<gene>
    <name evidence="2" type="ORF">SAMN05443248_4074</name>
</gene>
<dbReference type="Proteomes" id="UP000189796">
    <property type="component" value="Chromosome I"/>
</dbReference>
<reference evidence="2 3" key="1">
    <citation type="submission" date="2016-11" db="EMBL/GenBank/DDBJ databases">
        <authorList>
            <person name="Jaros S."/>
            <person name="Januszkiewicz K."/>
            <person name="Wedrychowicz H."/>
        </authorList>
    </citation>
    <scope>NUCLEOTIDE SEQUENCE [LARGE SCALE GENOMIC DNA]</scope>
    <source>
        <strain evidence="2 3">GAS138</strain>
    </source>
</reference>